<dbReference type="Gene3D" id="2.60.40.10">
    <property type="entry name" value="Immunoglobulins"/>
    <property type="match status" value="1"/>
</dbReference>
<keyword evidence="4" id="KW-1185">Reference proteome</keyword>
<keyword evidence="1" id="KW-0732">Signal</keyword>
<reference evidence="3" key="1">
    <citation type="submission" date="2022-01" db="EMBL/GenBank/DDBJ databases">
        <authorList>
            <person name="King R."/>
        </authorList>
    </citation>
    <scope>NUCLEOTIDE SEQUENCE</scope>
</reference>
<sequence length="259" mass="29187">MNLLLLYLITFCFIGSRCVKVRLTVPKLVREGSSPTLTCHYDTEGKPLYSVKWYRGQYEFFQYVPQAQPPLAAFPLGGINIDMSHSNANQVRLINVPTYISGKISCEVSVDETFKTATDSANLTIKDIRIRKPYLNVSSNKLFPLEELKITCSAEETDPPPLINFYVDNVKIDRSMIKNVGNGKAILNSSVLLPFLDVDCEHISPIWLRCDGYVGGFYHLSSASVPIISQLPRDHSSFTDNINIDYWLFIGIVVKHFAL</sequence>
<dbReference type="InterPro" id="IPR007110">
    <property type="entry name" value="Ig-like_dom"/>
</dbReference>
<dbReference type="SUPFAM" id="SSF48726">
    <property type="entry name" value="Immunoglobulin"/>
    <property type="match status" value="1"/>
</dbReference>
<dbReference type="PROSITE" id="PS50835">
    <property type="entry name" value="IG_LIKE"/>
    <property type="match status" value="1"/>
</dbReference>
<dbReference type="PANTHER" id="PTHR21261:SF15">
    <property type="entry name" value="BEATEN PATH IIIA, ISOFORM D-RELATED"/>
    <property type="match status" value="1"/>
</dbReference>
<dbReference type="Proteomes" id="UP001152798">
    <property type="component" value="Chromosome 1"/>
</dbReference>
<dbReference type="AlphaFoldDB" id="A0A9P0E481"/>
<organism evidence="3 4">
    <name type="scientific">Nezara viridula</name>
    <name type="common">Southern green stink bug</name>
    <name type="synonym">Cimex viridulus</name>
    <dbReference type="NCBI Taxonomy" id="85310"/>
    <lineage>
        <taxon>Eukaryota</taxon>
        <taxon>Metazoa</taxon>
        <taxon>Ecdysozoa</taxon>
        <taxon>Arthropoda</taxon>
        <taxon>Hexapoda</taxon>
        <taxon>Insecta</taxon>
        <taxon>Pterygota</taxon>
        <taxon>Neoptera</taxon>
        <taxon>Paraneoptera</taxon>
        <taxon>Hemiptera</taxon>
        <taxon>Heteroptera</taxon>
        <taxon>Panheteroptera</taxon>
        <taxon>Pentatomomorpha</taxon>
        <taxon>Pentatomoidea</taxon>
        <taxon>Pentatomidae</taxon>
        <taxon>Pentatominae</taxon>
        <taxon>Nezara</taxon>
    </lineage>
</organism>
<feature type="chain" id="PRO_5040419512" description="Ig-like domain-containing protein" evidence="1">
    <location>
        <begin position="19"/>
        <end position="259"/>
    </location>
</feature>
<dbReference type="InterPro" id="IPR036179">
    <property type="entry name" value="Ig-like_dom_sf"/>
</dbReference>
<proteinExistence type="predicted"/>
<evidence type="ECO:0000313" key="4">
    <source>
        <dbReference type="Proteomes" id="UP001152798"/>
    </source>
</evidence>
<dbReference type="OrthoDB" id="6333371at2759"/>
<dbReference type="EMBL" id="OV725077">
    <property type="protein sequence ID" value="CAH1392032.1"/>
    <property type="molecule type" value="Genomic_DNA"/>
</dbReference>
<feature type="domain" description="Ig-like" evidence="2">
    <location>
        <begin position="29"/>
        <end position="124"/>
    </location>
</feature>
<feature type="signal peptide" evidence="1">
    <location>
        <begin position="1"/>
        <end position="18"/>
    </location>
</feature>
<gene>
    <name evidence="3" type="ORF">NEZAVI_LOCUS2934</name>
</gene>
<evidence type="ECO:0000313" key="3">
    <source>
        <dbReference type="EMBL" id="CAH1392032.1"/>
    </source>
</evidence>
<dbReference type="InterPro" id="IPR013783">
    <property type="entry name" value="Ig-like_fold"/>
</dbReference>
<evidence type="ECO:0000259" key="2">
    <source>
        <dbReference type="PROSITE" id="PS50835"/>
    </source>
</evidence>
<protein>
    <recommendedName>
        <fullName evidence="2">Ig-like domain-containing protein</fullName>
    </recommendedName>
</protein>
<name>A0A9P0E481_NEZVI</name>
<dbReference type="PANTHER" id="PTHR21261">
    <property type="entry name" value="BEAT PROTEIN"/>
    <property type="match status" value="1"/>
</dbReference>
<accession>A0A9P0E481</accession>
<evidence type="ECO:0000256" key="1">
    <source>
        <dbReference type="SAM" id="SignalP"/>
    </source>
</evidence>
<dbReference type="FunFam" id="2.60.40.10:FF:000437">
    <property type="entry name" value="Beat-IIIc, isoform A"/>
    <property type="match status" value="1"/>
</dbReference>